<evidence type="ECO:0000256" key="2">
    <source>
        <dbReference type="ARBA" id="ARBA00022490"/>
    </source>
</evidence>
<keyword evidence="11" id="KW-0012">Acyltransferase</keyword>
<dbReference type="HAMAP" id="MF_00019">
    <property type="entry name" value="PlsX"/>
    <property type="match status" value="1"/>
</dbReference>
<evidence type="ECO:0000313" key="12">
    <source>
        <dbReference type="Proteomes" id="UP000094296"/>
    </source>
</evidence>
<comment type="caution">
    <text evidence="11">The sequence shown here is derived from an EMBL/GenBank/DDBJ whole genome shotgun (WGS) entry which is preliminary data.</text>
</comment>
<dbReference type="STRING" id="766136.BHF68_02515"/>
<dbReference type="PIRSF" id="PIRSF002465">
    <property type="entry name" value="Phsphlp_syn_PlsX"/>
    <property type="match status" value="1"/>
</dbReference>
<keyword evidence="3 10" id="KW-0444">Lipid biosynthesis</keyword>
<dbReference type="Pfam" id="PF02504">
    <property type="entry name" value="FA_synthesis"/>
    <property type="match status" value="1"/>
</dbReference>
<evidence type="ECO:0000313" key="11">
    <source>
        <dbReference type="EMBL" id="OEF98556.1"/>
    </source>
</evidence>
<dbReference type="InterPro" id="IPR012281">
    <property type="entry name" value="Phospholipid_synth_PlsX-like"/>
</dbReference>
<evidence type="ECO:0000256" key="10">
    <source>
        <dbReference type="HAMAP-Rule" id="MF_00019"/>
    </source>
</evidence>
<name>A0A1E5G5V5_9FIRM</name>
<dbReference type="SUPFAM" id="SSF53659">
    <property type="entry name" value="Isocitrate/Isopropylmalate dehydrogenase-like"/>
    <property type="match status" value="1"/>
</dbReference>
<evidence type="ECO:0000256" key="8">
    <source>
        <dbReference type="ARBA" id="ARBA00024069"/>
    </source>
</evidence>
<dbReference type="GO" id="GO:0006633">
    <property type="term" value="P:fatty acid biosynthetic process"/>
    <property type="evidence" value="ECO:0007669"/>
    <property type="project" value="UniProtKB-UniRule"/>
</dbReference>
<comment type="subunit">
    <text evidence="9 10">Homodimer. Probably interacts with PlsY.</text>
</comment>
<keyword evidence="5 10" id="KW-0443">Lipid metabolism</keyword>
<dbReference type="UniPathway" id="UPA00085"/>
<evidence type="ECO:0000256" key="7">
    <source>
        <dbReference type="ARBA" id="ARBA00023264"/>
    </source>
</evidence>
<evidence type="ECO:0000256" key="6">
    <source>
        <dbReference type="ARBA" id="ARBA00023209"/>
    </source>
</evidence>
<keyword evidence="12" id="KW-1185">Reference proteome</keyword>
<dbReference type="Gene3D" id="3.40.718.10">
    <property type="entry name" value="Isopropylmalate Dehydrogenase"/>
    <property type="match status" value="1"/>
</dbReference>
<comment type="function">
    <text evidence="10">Catalyzes the reversible formation of acyl-phosphate (acyl-PO(4)) from acyl-[acyl-carrier-protein] (acyl-ACP). This enzyme utilizes acyl-ACP as fatty acyl donor, but not acyl-CoA.</text>
</comment>
<accession>A0A1E5G5V5</accession>
<dbReference type="Proteomes" id="UP000094296">
    <property type="component" value="Unassembled WGS sequence"/>
</dbReference>
<dbReference type="AlphaFoldDB" id="A0A1E5G5V5"/>
<dbReference type="EC" id="2.3.1.274" evidence="8 10"/>
<reference evidence="11 12" key="1">
    <citation type="submission" date="2016-09" db="EMBL/GenBank/DDBJ databases">
        <title>Draft genome sequence for the type strain of Desulfuribacillus alkaliarsenatis AHT28, an obligately anaerobic, sulfidogenic bacterium isolated from Russian soda lake sediments.</title>
        <authorList>
            <person name="Abin C.A."/>
            <person name="Hollibaugh J.T."/>
        </authorList>
    </citation>
    <scope>NUCLEOTIDE SEQUENCE [LARGE SCALE GENOMIC DNA]</scope>
    <source>
        <strain evidence="11 12">AHT28</strain>
    </source>
</reference>
<protein>
    <recommendedName>
        <fullName evidence="8 10">Phosphate acyltransferase</fullName>
        <ecNumber evidence="8 10">2.3.1.274</ecNumber>
    </recommendedName>
    <alternativeName>
        <fullName evidence="10">Acyl-ACP phosphotransacylase</fullName>
    </alternativeName>
    <alternativeName>
        <fullName evidence="10">Acyl-[acyl-carrier-protein]--phosphate acyltransferase</fullName>
    </alternativeName>
    <alternativeName>
        <fullName evidence="10">Phosphate-acyl-ACP acyltransferase</fullName>
    </alternativeName>
</protein>
<dbReference type="GO" id="GO:0043811">
    <property type="term" value="F:phosphate:acyl-[acyl carrier protein] acyltransferase activity"/>
    <property type="evidence" value="ECO:0007669"/>
    <property type="project" value="UniProtKB-UniRule"/>
</dbReference>
<dbReference type="EMBL" id="MIJE01000001">
    <property type="protein sequence ID" value="OEF98556.1"/>
    <property type="molecule type" value="Genomic_DNA"/>
</dbReference>
<dbReference type="GO" id="GO:0008654">
    <property type="term" value="P:phospholipid biosynthetic process"/>
    <property type="evidence" value="ECO:0007669"/>
    <property type="project" value="UniProtKB-KW"/>
</dbReference>
<proteinExistence type="inferred from homology"/>
<keyword evidence="2 10" id="KW-0963">Cytoplasm</keyword>
<dbReference type="InterPro" id="IPR003664">
    <property type="entry name" value="FA_synthesis"/>
</dbReference>
<dbReference type="RefSeq" id="WP_069642048.1">
    <property type="nucleotide sequence ID" value="NZ_MIJE01000001.1"/>
</dbReference>
<dbReference type="PANTHER" id="PTHR30100">
    <property type="entry name" value="FATTY ACID/PHOSPHOLIPID SYNTHESIS PROTEIN PLSX"/>
    <property type="match status" value="1"/>
</dbReference>
<evidence type="ECO:0000256" key="5">
    <source>
        <dbReference type="ARBA" id="ARBA00023098"/>
    </source>
</evidence>
<keyword evidence="6 10" id="KW-0594">Phospholipid biosynthesis</keyword>
<dbReference type="PANTHER" id="PTHR30100:SF1">
    <property type="entry name" value="PHOSPHATE ACYLTRANSFERASE"/>
    <property type="match status" value="1"/>
</dbReference>
<comment type="catalytic activity">
    <reaction evidence="1 10">
        <text>a fatty acyl-[ACP] + phosphate = an acyl phosphate + holo-[ACP]</text>
        <dbReference type="Rhea" id="RHEA:42292"/>
        <dbReference type="Rhea" id="RHEA-COMP:9685"/>
        <dbReference type="Rhea" id="RHEA-COMP:14125"/>
        <dbReference type="ChEBI" id="CHEBI:43474"/>
        <dbReference type="ChEBI" id="CHEBI:59918"/>
        <dbReference type="ChEBI" id="CHEBI:64479"/>
        <dbReference type="ChEBI" id="CHEBI:138651"/>
        <dbReference type="EC" id="2.3.1.274"/>
    </reaction>
</comment>
<sequence length="333" mass="35716">MKIAIDAMGGDYAPAEIVYGVIESAKKHQDVLFALVGDENKIKEHINELPKNITIHHTDEVIEVDEEPVRAVKKKKNSSIVVAAKLVKEKQAQAMITAGNTGAFMAAGLLVIGRLPGVARPALAPVFPSKGGKGTMVLDVGANMDAKPEYLLQHAILGSIYMNKMLGIQSPRVGLVNIGSEAGKGNELSKAAYQLLEQASINFVGNIEARDVMADKCDVLVCDGFTGNILLKTAEGVASTIFGTLKSEIKKSLIAKIGGFILLPTFKTLKGKLDYHEYGGAPLLGLNGACIKSHGSSDRRAIMNAIEQTMTFINNNTLEEMTRELTNRSEVVE</sequence>
<keyword evidence="4 10" id="KW-0808">Transferase</keyword>
<dbReference type="OrthoDB" id="9806408at2"/>
<comment type="similarity">
    <text evidence="10">Belongs to the PlsX family.</text>
</comment>
<evidence type="ECO:0000256" key="9">
    <source>
        <dbReference type="ARBA" id="ARBA00046608"/>
    </source>
</evidence>
<organism evidence="11 12">
    <name type="scientific">Desulfuribacillus alkaliarsenatis</name>
    <dbReference type="NCBI Taxonomy" id="766136"/>
    <lineage>
        <taxon>Bacteria</taxon>
        <taxon>Bacillati</taxon>
        <taxon>Bacillota</taxon>
        <taxon>Desulfuribacillia</taxon>
        <taxon>Desulfuribacillales</taxon>
        <taxon>Desulfuribacillaceae</taxon>
        <taxon>Desulfuribacillus</taxon>
    </lineage>
</organism>
<keyword evidence="7 10" id="KW-1208">Phospholipid metabolism</keyword>
<comment type="subcellular location">
    <subcellularLocation>
        <location evidence="10">Cytoplasm</location>
    </subcellularLocation>
    <text evidence="10">Associated with the membrane possibly through PlsY.</text>
</comment>
<evidence type="ECO:0000256" key="3">
    <source>
        <dbReference type="ARBA" id="ARBA00022516"/>
    </source>
</evidence>
<gene>
    <name evidence="10" type="primary">plsX</name>
    <name evidence="11" type="ORF">BHF68_02515</name>
</gene>
<comment type="pathway">
    <text evidence="10">Lipid metabolism; phospholipid metabolism.</text>
</comment>
<evidence type="ECO:0000256" key="1">
    <source>
        <dbReference type="ARBA" id="ARBA00001232"/>
    </source>
</evidence>
<evidence type="ECO:0000256" key="4">
    <source>
        <dbReference type="ARBA" id="ARBA00022679"/>
    </source>
</evidence>
<dbReference type="GO" id="GO:0005737">
    <property type="term" value="C:cytoplasm"/>
    <property type="evidence" value="ECO:0007669"/>
    <property type="project" value="UniProtKB-SubCell"/>
</dbReference>
<dbReference type="NCBIfam" id="TIGR00182">
    <property type="entry name" value="plsX"/>
    <property type="match status" value="1"/>
</dbReference>